<feature type="domain" description="Gcp-like" evidence="2">
    <location>
        <begin position="36"/>
        <end position="110"/>
    </location>
</feature>
<name>A0A1I2EXU8_9BACL</name>
<dbReference type="InterPro" id="IPR022496">
    <property type="entry name" value="T6A_TsaB"/>
</dbReference>
<organism evidence="3 4">
    <name type="scientific">Paenibacillus algorifonticola</name>
    <dbReference type="NCBI Taxonomy" id="684063"/>
    <lineage>
        <taxon>Bacteria</taxon>
        <taxon>Bacillati</taxon>
        <taxon>Bacillota</taxon>
        <taxon>Bacilli</taxon>
        <taxon>Bacillales</taxon>
        <taxon>Paenibacillaceae</taxon>
        <taxon>Paenibacillus</taxon>
    </lineage>
</organism>
<accession>A0A1I2EXU8</accession>
<dbReference type="EMBL" id="FONN01000010">
    <property type="protein sequence ID" value="SFE97447.1"/>
    <property type="molecule type" value="Genomic_DNA"/>
</dbReference>
<dbReference type="Proteomes" id="UP000183410">
    <property type="component" value="Unassembled WGS sequence"/>
</dbReference>
<reference evidence="4" key="1">
    <citation type="submission" date="2016-10" db="EMBL/GenBank/DDBJ databases">
        <authorList>
            <person name="Varghese N."/>
            <person name="Submissions S."/>
        </authorList>
    </citation>
    <scope>NUCLEOTIDE SEQUENCE [LARGE SCALE GENOMIC DNA]</scope>
    <source>
        <strain evidence="4">CGMCC 1.10223</strain>
    </source>
</reference>
<dbReference type="OrthoDB" id="9784166at2"/>
<dbReference type="SUPFAM" id="SSF53067">
    <property type="entry name" value="Actin-like ATPase domain"/>
    <property type="match status" value="2"/>
</dbReference>
<dbReference type="RefSeq" id="WP_052736769.1">
    <property type="nucleotide sequence ID" value="NZ_FONN01000010.1"/>
</dbReference>
<dbReference type="Gene3D" id="3.30.420.40">
    <property type="match status" value="2"/>
</dbReference>
<dbReference type="GO" id="GO:0005829">
    <property type="term" value="C:cytosol"/>
    <property type="evidence" value="ECO:0007669"/>
    <property type="project" value="TreeGrafter"/>
</dbReference>
<evidence type="ECO:0000313" key="3">
    <source>
        <dbReference type="EMBL" id="SFE97447.1"/>
    </source>
</evidence>
<evidence type="ECO:0000259" key="2">
    <source>
        <dbReference type="Pfam" id="PF00814"/>
    </source>
</evidence>
<dbReference type="Pfam" id="PF00814">
    <property type="entry name" value="TsaD"/>
    <property type="match status" value="1"/>
</dbReference>
<dbReference type="PANTHER" id="PTHR11735:SF11">
    <property type="entry name" value="TRNA THREONYLCARBAMOYLADENOSINE BIOSYNTHESIS PROTEIN TSAB"/>
    <property type="match status" value="1"/>
</dbReference>
<keyword evidence="4" id="KW-1185">Reference proteome</keyword>
<dbReference type="InterPro" id="IPR000905">
    <property type="entry name" value="Gcp-like_dom"/>
</dbReference>
<dbReference type="InterPro" id="IPR043129">
    <property type="entry name" value="ATPase_NBD"/>
</dbReference>
<feature type="region of interest" description="Disordered" evidence="1">
    <location>
        <begin position="190"/>
        <end position="212"/>
    </location>
</feature>
<dbReference type="PANTHER" id="PTHR11735">
    <property type="entry name" value="TRNA N6-ADENOSINE THREONYLCARBAMOYLTRANSFERASE"/>
    <property type="match status" value="1"/>
</dbReference>
<proteinExistence type="predicted"/>
<evidence type="ECO:0000256" key="1">
    <source>
        <dbReference type="SAM" id="MobiDB-lite"/>
    </source>
</evidence>
<gene>
    <name evidence="3" type="ORF">SAMN04487969_110118</name>
</gene>
<dbReference type="NCBIfam" id="TIGR03725">
    <property type="entry name" value="T6A_YeaZ"/>
    <property type="match status" value="1"/>
</dbReference>
<protein>
    <submittedName>
        <fullName evidence="3">tRNA threonylcarbamoyladenosine biosynthesis protein TsaB</fullName>
    </submittedName>
</protein>
<evidence type="ECO:0000313" key="4">
    <source>
        <dbReference type="Proteomes" id="UP000183410"/>
    </source>
</evidence>
<sequence>MVEQAEQPILAFDTSTAALAAAVIQGEQVIGEIQSFAERNHSVYIITHLKQLLEDCGVSKETLGGIAVGGGPGSYTGMRIAVTAAKTLAWTWDKPLVALSSLEAIAYGACERLKQTDAMISTVPQHNHSADNSINKMAAWFIPIMDARRGQVYTASFSHVQGGQWERQAADGIRLMRDWVDQLLEQVQEQAKKRNRNRQQEEEQEQAELKPAHDPAGYVTKIYITGDLKLHEAEAQRLVEGCAEAGVAVSLFPYELEGRAIAELGRKRLLAGDTDDRHTLAPNYTQLHEAEVKLQEKEAALKAEKEAEWAAAQSASLKAVIIADVDAAQVKDAEP</sequence>
<dbReference type="GO" id="GO:0002949">
    <property type="term" value="P:tRNA threonylcarbamoyladenosine modification"/>
    <property type="evidence" value="ECO:0007669"/>
    <property type="project" value="InterPro"/>
</dbReference>
<dbReference type="AlphaFoldDB" id="A0A1I2EXU8"/>